<dbReference type="Pfam" id="PF13231">
    <property type="entry name" value="PMT_2"/>
    <property type="match status" value="1"/>
</dbReference>
<evidence type="ECO:0000256" key="2">
    <source>
        <dbReference type="ARBA" id="ARBA00022475"/>
    </source>
</evidence>
<dbReference type="InterPro" id="IPR050297">
    <property type="entry name" value="LipidA_mod_glycosyltrf_83"/>
</dbReference>
<evidence type="ECO:0000256" key="4">
    <source>
        <dbReference type="ARBA" id="ARBA00022679"/>
    </source>
</evidence>
<keyword evidence="11" id="KW-1185">Reference proteome</keyword>
<evidence type="ECO:0000256" key="1">
    <source>
        <dbReference type="ARBA" id="ARBA00004651"/>
    </source>
</evidence>
<evidence type="ECO:0000259" key="9">
    <source>
        <dbReference type="Pfam" id="PF13231"/>
    </source>
</evidence>
<feature type="domain" description="Glycosyltransferase RgtA/B/C/D-like" evidence="9">
    <location>
        <begin position="57"/>
        <end position="208"/>
    </location>
</feature>
<gene>
    <name evidence="10" type="ORF">SAMN02746019_00012810</name>
</gene>
<dbReference type="Proteomes" id="UP000197025">
    <property type="component" value="Unassembled WGS sequence"/>
</dbReference>
<reference evidence="11" key="1">
    <citation type="submission" date="2017-06" db="EMBL/GenBank/DDBJ databases">
        <authorList>
            <person name="Varghese N."/>
            <person name="Submissions S."/>
        </authorList>
    </citation>
    <scope>NUCLEOTIDE SEQUENCE [LARGE SCALE GENOMIC DNA]</scope>
    <source>
        <strain evidence="11">JAD2</strain>
    </source>
</reference>
<protein>
    <submittedName>
        <fullName evidence="10">Uncharacterized membrane protein</fullName>
    </submittedName>
</protein>
<accession>A0A212REC4</accession>
<evidence type="ECO:0000256" key="3">
    <source>
        <dbReference type="ARBA" id="ARBA00022676"/>
    </source>
</evidence>
<feature type="transmembrane region" description="Helical" evidence="8">
    <location>
        <begin position="283"/>
        <end position="302"/>
    </location>
</feature>
<dbReference type="EMBL" id="FYEK01000044">
    <property type="protein sequence ID" value="SNB70642.1"/>
    <property type="molecule type" value="Genomic_DNA"/>
</dbReference>
<dbReference type="GO" id="GO:0009103">
    <property type="term" value="P:lipopolysaccharide biosynthetic process"/>
    <property type="evidence" value="ECO:0007669"/>
    <property type="project" value="UniProtKB-ARBA"/>
</dbReference>
<feature type="transmembrane region" description="Helical" evidence="8">
    <location>
        <begin position="160"/>
        <end position="186"/>
    </location>
</feature>
<evidence type="ECO:0000256" key="8">
    <source>
        <dbReference type="SAM" id="Phobius"/>
    </source>
</evidence>
<dbReference type="InterPro" id="IPR038731">
    <property type="entry name" value="RgtA/B/C-like"/>
</dbReference>
<dbReference type="GO" id="GO:0016763">
    <property type="term" value="F:pentosyltransferase activity"/>
    <property type="evidence" value="ECO:0007669"/>
    <property type="project" value="TreeGrafter"/>
</dbReference>
<proteinExistence type="predicted"/>
<keyword evidence="3" id="KW-0328">Glycosyltransferase</keyword>
<feature type="transmembrane region" description="Helical" evidence="8">
    <location>
        <begin position="254"/>
        <end position="276"/>
    </location>
</feature>
<evidence type="ECO:0000256" key="6">
    <source>
        <dbReference type="ARBA" id="ARBA00022989"/>
    </source>
</evidence>
<dbReference type="AlphaFoldDB" id="A0A212REC4"/>
<evidence type="ECO:0000313" key="10">
    <source>
        <dbReference type="EMBL" id="SNB70642.1"/>
    </source>
</evidence>
<evidence type="ECO:0000256" key="7">
    <source>
        <dbReference type="ARBA" id="ARBA00023136"/>
    </source>
</evidence>
<keyword evidence="2" id="KW-1003">Cell membrane</keyword>
<dbReference type="PANTHER" id="PTHR33908">
    <property type="entry name" value="MANNOSYLTRANSFERASE YKCB-RELATED"/>
    <property type="match status" value="1"/>
</dbReference>
<keyword evidence="6 8" id="KW-1133">Transmembrane helix</keyword>
<evidence type="ECO:0000256" key="5">
    <source>
        <dbReference type="ARBA" id="ARBA00022692"/>
    </source>
</evidence>
<organism evidence="10 11">
    <name type="scientific">Thermoflexus hugenholtzii JAD2</name>
    <dbReference type="NCBI Taxonomy" id="877466"/>
    <lineage>
        <taxon>Bacteria</taxon>
        <taxon>Bacillati</taxon>
        <taxon>Chloroflexota</taxon>
        <taxon>Thermoflexia</taxon>
        <taxon>Thermoflexales</taxon>
        <taxon>Thermoflexaceae</taxon>
        <taxon>Thermoflexus</taxon>
    </lineage>
</organism>
<dbReference type="InParanoid" id="A0A212REC4"/>
<feature type="transmembrane region" description="Helical" evidence="8">
    <location>
        <begin position="337"/>
        <end position="357"/>
    </location>
</feature>
<evidence type="ECO:0000313" key="11">
    <source>
        <dbReference type="Proteomes" id="UP000197025"/>
    </source>
</evidence>
<dbReference type="PANTHER" id="PTHR33908:SF11">
    <property type="entry name" value="MEMBRANE PROTEIN"/>
    <property type="match status" value="1"/>
</dbReference>
<feature type="transmembrane region" description="Helical" evidence="8">
    <location>
        <begin position="308"/>
        <end position="330"/>
    </location>
</feature>
<keyword evidence="5 8" id="KW-0812">Transmembrane</keyword>
<feature type="transmembrane region" description="Helical" evidence="8">
    <location>
        <begin position="198"/>
        <end position="217"/>
    </location>
</feature>
<keyword evidence="7 8" id="KW-0472">Membrane</keyword>
<keyword evidence="4" id="KW-0808">Transferase</keyword>
<comment type="subcellular location">
    <subcellularLocation>
        <location evidence="1">Cell membrane</location>
        <topology evidence="1">Multi-pass membrane protein</topology>
    </subcellularLocation>
</comment>
<sequence length="903" mass="102308">MGLLLLLAFGLRLYRLGEPSLWGDEGLSLYRARASWEELLRGRIVLRGLQPIETIDNHPPLYFAVLKAWVGLAGDSEFALRFPSVFASILLIPLAWATGRRLREPAAAWAGAALTAASPLYLWYAQEARMYTLLALESGLLLFLLLPSRHGTSLGLRRQIAALVTLLAMILTHYTAFLLVPALGLWALGQPRRDLPRLLAGFGIMVVLMLPFTYLAAHQWVEGKYFVPSFSDFYAILFDVFRASILGFEIPDYGTLNVLLLLIWIVIMVIGLINLVKIWRLGIYILFLIVLPIAEIYLMAYIRPIYQTVRHLFFVIPFVYFVCSKGFFAISKLLKGFSYAIYMSILGGMFLNNWHYLANSYPSRQSLREALVWINQNASPEDVLVLQDLALTPLADYYYQGTAKLFLIGQQGEGQEALIHRLEGWPRPIERIWLVTGLSSEDLARPEQALYHWLGRRGRYLSQEVFPSRNVWIRVLVYDFSSPGCAPSPRTSPTGVGFGAYFRLRGFEVEPSSPFLRARFFWEKGSASSLNLWLGIQLVDEAGTVWVREVQPIWPSYPPDRWPEGEPVCQQVRLRLPPGLPPGRYRLRVEAFDLDRRIPADGGPVWESPFFALEGYTERFSLSPIARSAGGLQLLSAQPEVGPPYFPGLGIPLWLRWQAEASPPVARMMALFWQQGGERRLLLRGQLGPSSFPADRWRAGQVVAQRIWVPLPPDLRGYGQIRLALYDEAGRELPWDAFWPFYRRGYPVLSVSLSSWPVRRKPIPLAREGGACFVETVCLDRYEIQPEGVAPGGIVEVRLAWHVRRRPERPGVVFVHLTQRPDQAPWATGDGPPQGGQRPIVTWEPGEYVEDIHTLRIPEDLPAGRYAIFVGWYSEEGRWMAVDPSGARYRMDAVPLGEIEVRP</sequence>
<feature type="transmembrane region" description="Helical" evidence="8">
    <location>
        <begin position="106"/>
        <end position="124"/>
    </location>
</feature>
<feature type="transmembrane region" description="Helical" evidence="8">
    <location>
        <begin position="130"/>
        <end position="148"/>
    </location>
</feature>
<name>A0A212REC4_9CHLR</name>
<dbReference type="GO" id="GO:0005886">
    <property type="term" value="C:plasma membrane"/>
    <property type="evidence" value="ECO:0007669"/>
    <property type="project" value="UniProtKB-SubCell"/>
</dbReference>